<dbReference type="CDD" id="cd02440">
    <property type="entry name" value="AdoMet_MTases"/>
    <property type="match status" value="1"/>
</dbReference>
<sequence length="737" mass="84925">MIEYLVSQLPEVYQPIYGYPDLSSGVSRPCHDRLDKIFDVYTALKGLLGRQVKVLDLGCAQGFFSLSLAQWGASVHGVDFLDKNITLCRALAEINPQLDVSFEENRIENVIENIELDQYDLVLGLSVFHHIAYEKGEIFVKDILDRLASRTGVLVVEIALREEPLYWAAAQPENPRSFLKSVAFVHEIARHSTHLAPIPRPLFVASNRCWILGKTAEYFESWSENPHAFAQGVHEGGRRYFNGKHHFLKLLSFDHRLGLRNRQEYEQEVKVREALRSEANISELLDFGCSEKEGWLLSERIHGRLLLDLLRERVDFDRHAVILSVLEQLVRFESHGLYHDDVRSWNVMVDDKEKAYVIDYGSISTKPQDCVWPNNIFLSFLIFVYEVSTGNVEEPDPLRTIAISPFRLPSPYRSWIRAFWNIPMNKWTFCDMHRTLLAFSGKDREDEIFEKAPMEVWMEAIEEAVQQQKLFIKYTRQQYLDSIRESRDFSQDVAASHSKEINSLKGAIQDIENLLAARLPAPEMLEARLVVESENSRLETELLSSQENLKALEKKFSLLQDQAVEYERRSIAAENGIRENLAKIKELNTHSHNWWIHATKAEKNYSDIKNSLSWRITAPVRRCGRLCISAGFWVRHLLNSIVCKTIEILWLPLSRLIFFVLKRPKLSTFLNNRLQKYPKLYGQLIDVARRGGVILGSGAYLPPVGIERNEDAADTDMTARALRIKSALESSIKNKKK</sequence>
<accession>A0AAJ2VBD6</accession>
<dbReference type="Proteomes" id="UP001287445">
    <property type="component" value="Unassembled WGS sequence"/>
</dbReference>
<keyword evidence="2" id="KW-0808">Transferase</keyword>
<dbReference type="InterPro" id="IPR011009">
    <property type="entry name" value="Kinase-like_dom_sf"/>
</dbReference>
<dbReference type="InterPro" id="IPR029063">
    <property type="entry name" value="SAM-dependent_MTases_sf"/>
</dbReference>
<feature type="coiled-coil region" evidence="4">
    <location>
        <begin position="494"/>
        <end position="569"/>
    </location>
</feature>
<dbReference type="AlphaFoldDB" id="A0AAJ2VBD6"/>
<dbReference type="InterPro" id="IPR025714">
    <property type="entry name" value="Methyltranfer_dom"/>
</dbReference>
<evidence type="ECO:0000313" key="6">
    <source>
        <dbReference type="EMBL" id="MDX4955517.1"/>
    </source>
</evidence>
<keyword evidence="1 6" id="KW-0489">Methyltransferase</keyword>
<organism evidence="6 7">
    <name type="scientific">Delftia acidovorans</name>
    <name type="common">Pseudomonas acidovorans</name>
    <name type="synonym">Comamonas acidovorans</name>
    <dbReference type="NCBI Taxonomy" id="80866"/>
    <lineage>
        <taxon>Bacteria</taxon>
        <taxon>Pseudomonadati</taxon>
        <taxon>Pseudomonadota</taxon>
        <taxon>Betaproteobacteria</taxon>
        <taxon>Burkholderiales</taxon>
        <taxon>Comamonadaceae</taxon>
        <taxon>Delftia</taxon>
    </lineage>
</organism>
<dbReference type="Gene3D" id="3.30.200.20">
    <property type="entry name" value="Phosphorylase Kinase, domain 1"/>
    <property type="match status" value="1"/>
</dbReference>
<evidence type="ECO:0000259" key="5">
    <source>
        <dbReference type="PROSITE" id="PS50011"/>
    </source>
</evidence>
<dbReference type="GO" id="GO:0005524">
    <property type="term" value="F:ATP binding"/>
    <property type="evidence" value="ECO:0007669"/>
    <property type="project" value="InterPro"/>
</dbReference>
<feature type="domain" description="Protein kinase" evidence="5">
    <location>
        <begin position="219"/>
        <end position="595"/>
    </location>
</feature>
<gene>
    <name evidence="6" type="ORF">SGN30_19045</name>
</gene>
<dbReference type="PROSITE" id="PS50011">
    <property type="entry name" value="PROTEIN_KINASE_DOM"/>
    <property type="match status" value="1"/>
</dbReference>
<keyword evidence="3" id="KW-0949">S-adenosyl-L-methionine</keyword>
<evidence type="ECO:0000256" key="2">
    <source>
        <dbReference type="ARBA" id="ARBA00022679"/>
    </source>
</evidence>
<dbReference type="GO" id="GO:0008168">
    <property type="term" value="F:methyltransferase activity"/>
    <property type="evidence" value="ECO:0007669"/>
    <property type="project" value="UniProtKB-KW"/>
</dbReference>
<dbReference type="GO" id="GO:0032259">
    <property type="term" value="P:methylation"/>
    <property type="evidence" value="ECO:0007669"/>
    <property type="project" value="UniProtKB-KW"/>
</dbReference>
<dbReference type="GO" id="GO:0004672">
    <property type="term" value="F:protein kinase activity"/>
    <property type="evidence" value="ECO:0007669"/>
    <property type="project" value="InterPro"/>
</dbReference>
<dbReference type="SUPFAM" id="SSF56112">
    <property type="entry name" value="Protein kinase-like (PK-like)"/>
    <property type="match status" value="1"/>
</dbReference>
<keyword evidence="4" id="KW-0175">Coiled coil</keyword>
<evidence type="ECO:0000256" key="4">
    <source>
        <dbReference type="SAM" id="Coils"/>
    </source>
</evidence>
<evidence type="ECO:0000256" key="3">
    <source>
        <dbReference type="ARBA" id="ARBA00022691"/>
    </source>
</evidence>
<dbReference type="PANTHER" id="PTHR43464">
    <property type="entry name" value="METHYLTRANSFERASE"/>
    <property type="match status" value="1"/>
</dbReference>
<dbReference type="SUPFAM" id="SSF53335">
    <property type="entry name" value="S-adenosyl-L-methionine-dependent methyltransferases"/>
    <property type="match status" value="1"/>
</dbReference>
<dbReference type="Gene3D" id="3.40.50.150">
    <property type="entry name" value="Vaccinia Virus protein VP39"/>
    <property type="match status" value="1"/>
</dbReference>
<dbReference type="RefSeq" id="WP_319074873.1">
    <property type="nucleotide sequence ID" value="NZ_JAWWMZ010000007.1"/>
</dbReference>
<proteinExistence type="predicted"/>
<evidence type="ECO:0000313" key="7">
    <source>
        <dbReference type="Proteomes" id="UP001287445"/>
    </source>
</evidence>
<dbReference type="InterPro" id="IPR000719">
    <property type="entry name" value="Prot_kinase_dom"/>
</dbReference>
<dbReference type="EMBL" id="JAWWMZ010000007">
    <property type="protein sequence ID" value="MDX4955517.1"/>
    <property type="molecule type" value="Genomic_DNA"/>
</dbReference>
<dbReference type="PANTHER" id="PTHR43464:SF19">
    <property type="entry name" value="UBIQUINONE BIOSYNTHESIS O-METHYLTRANSFERASE, MITOCHONDRIAL"/>
    <property type="match status" value="1"/>
</dbReference>
<evidence type="ECO:0000256" key="1">
    <source>
        <dbReference type="ARBA" id="ARBA00022603"/>
    </source>
</evidence>
<dbReference type="Pfam" id="PF13847">
    <property type="entry name" value="Methyltransf_31"/>
    <property type="match status" value="1"/>
</dbReference>
<name>A0AAJ2VBD6_DELAC</name>
<comment type="caution">
    <text evidence="6">The sequence shown here is derived from an EMBL/GenBank/DDBJ whole genome shotgun (WGS) entry which is preliminary data.</text>
</comment>
<protein>
    <submittedName>
        <fullName evidence="6">Methyltransferase domain-containing protein</fullName>
    </submittedName>
</protein>
<reference evidence="6" key="1">
    <citation type="submission" date="2023-11" db="EMBL/GenBank/DDBJ databases">
        <title>Identification and selenium tolerance of Delftia acidovorans R3-25.</title>
        <authorList>
            <person name="Zhang S."/>
            <person name="Liu Y."/>
            <person name="Guo Y."/>
        </authorList>
    </citation>
    <scope>NUCLEOTIDE SEQUENCE</scope>
    <source>
        <strain evidence="6">R3-25</strain>
    </source>
</reference>
<dbReference type="Gene3D" id="1.10.510.10">
    <property type="entry name" value="Transferase(Phosphotransferase) domain 1"/>
    <property type="match status" value="1"/>
</dbReference>